<dbReference type="InterPro" id="IPR037923">
    <property type="entry name" value="HTH-like"/>
</dbReference>
<dbReference type="InterPro" id="IPR018062">
    <property type="entry name" value="HTH_AraC-typ_CS"/>
</dbReference>
<keyword evidence="3" id="KW-0804">Transcription</keyword>
<gene>
    <name evidence="5" type="ORF">CBP76_12205</name>
</gene>
<proteinExistence type="predicted"/>
<sequence length="290" mass="33661">MKILHENVQPLAQLPFKYYKHNFNENLVVDPHWHQGIEINYLVQGDTLNFVTAGKTMKYHSGDIWTVNHRDIHSVNTTKKAPFLEFGLIIDDNFLQQQVPASKDWHLILNGINSTHDHYQSYQRIKTHLTNIQLLLEKPLTDLTRLNILSHFYGLLNELGENFNHPESNNHVNPNLSLLDTVMSNINKNYAKEIDGNTLATEFHTSLTTLNQQFNTNVQMSVNRYLRLIRLLNSRKLLLESDRSIDYIANSCGFSSGKTFNRNFKAWKGQTPSDYRSSFSKYHKIDTNCL</sequence>
<evidence type="ECO:0000259" key="4">
    <source>
        <dbReference type="PROSITE" id="PS01124"/>
    </source>
</evidence>
<dbReference type="InterPro" id="IPR009057">
    <property type="entry name" value="Homeodomain-like_sf"/>
</dbReference>
<dbReference type="Pfam" id="PF00190">
    <property type="entry name" value="Cupin_1"/>
    <property type="match status" value="1"/>
</dbReference>
<dbReference type="PROSITE" id="PS01124">
    <property type="entry name" value="HTH_ARAC_FAMILY_2"/>
    <property type="match status" value="1"/>
</dbReference>
<protein>
    <submittedName>
        <fullName evidence="5">AraC family transcriptional regulator</fullName>
    </submittedName>
</protein>
<dbReference type="EMBL" id="NIPR01000063">
    <property type="protein sequence ID" value="PMD67857.1"/>
    <property type="molecule type" value="Genomic_DNA"/>
</dbReference>
<accession>A0A2N7AR83</accession>
<dbReference type="InterPro" id="IPR018060">
    <property type="entry name" value="HTH_AraC"/>
</dbReference>
<dbReference type="Proteomes" id="UP000235649">
    <property type="component" value="Unassembled WGS sequence"/>
</dbReference>
<organism evidence="5 6">
    <name type="scientific">Companilactobacillus nuruki</name>
    <dbReference type="NCBI Taxonomy" id="1993540"/>
    <lineage>
        <taxon>Bacteria</taxon>
        <taxon>Bacillati</taxon>
        <taxon>Bacillota</taxon>
        <taxon>Bacilli</taxon>
        <taxon>Lactobacillales</taxon>
        <taxon>Lactobacillaceae</taxon>
        <taxon>Companilactobacillus</taxon>
    </lineage>
</organism>
<dbReference type="SMART" id="SM00342">
    <property type="entry name" value="HTH_ARAC"/>
    <property type="match status" value="1"/>
</dbReference>
<evidence type="ECO:0000313" key="6">
    <source>
        <dbReference type="Proteomes" id="UP000235649"/>
    </source>
</evidence>
<evidence type="ECO:0000256" key="2">
    <source>
        <dbReference type="ARBA" id="ARBA00023125"/>
    </source>
</evidence>
<dbReference type="InterPro" id="IPR014710">
    <property type="entry name" value="RmlC-like_jellyroll"/>
</dbReference>
<keyword evidence="6" id="KW-1185">Reference proteome</keyword>
<evidence type="ECO:0000256" key="1">
    <source>
        <dbReference type="ARBA" id="ARBA00023015"/>
    </source>
</evidence>
<dbReference type="GO" id="GO:0003700">
    <property type="term" value="F:DNA-binding transcription factor activity"/>
    <property type="evidence" value="ECO:0007669"/>
    <property type="project" value="InterPro"/>
</dbReference>
<dbReference type="Gene3D" id="2.60.120.10">
    <property type="entry name" value="Jelly Rolls"/>
    <property type="match status" value="1"/>
</dbReference>
<evidence type="ECO:0000256" key="3">
    <source>
        <dbReference type="ARBA" id="ARBA00023163"/>
    </source>
</evidence>
<dbReference type="PANTHER" id="PTHR43280">
    <property type="entry name" value="ARAC-FAMILY TRANSCRIPTIONAL REGULATOR"/>
    <property type="match status" value="1"/>
</dbReference>
<dbReference type="Gene3D" id="1.10.10.60">
    <property type="entry name" value="Homeodomain-like"/>
    <property type="match status" value="1"/>
</dbReference>
<evidence type="ECO:0000313" key="5">
    <source>
        <dbReference type="EMBL" id="PMD67857.1"/>
    </source>
</evidence>
<feature type="domain" description="HTH araC/xylS-type" evidence="4">
    <location>
        <begin position="180"/>
        <end position="278"/>
    </location>
</feature>
<dbReference type="PROSITE" id="PS00041">
    <property type="entry name" value="HTH_ARAC_FAMILY_1"/>
    <property type="match status" value="1"/>
</dbReference>
<dbReference type="PANTHER" id="PTHR43280:SF28">
    <property type="entry name" value="HTH-TYPE TRANSCRIPTIONAL ACTIVATOR RHAS"/>
    <property type="match status" value="1"/>
</dbReference>
<dbReference type="AlphaFoldDB" id="A0A2N7AR83"/>
<keyword evidence="1" id="KW-0805">Transcription regulation</keyword>
<comment type="caution">
    <text evidence="5">The sequence shown here is derived from an EMBL/GenBank/DDBJ whole genome shotgun (WGS) entry which is preliminary data.</text>
</comment>
<dbReference type="GO" id="GO:0043565">
    <property type="term" value="F:sequence-specific DNA binding"/>
    <property type="evidence" value="ECO:0007669"/>
    <property type="project" value="InterPro"/>
</dbReference>
<dbReference type="SUPFAM" id="SSF46689">
    <property type="entry name" value="Homeodomain-like"/>
    <property type="match status" value="1"/>
</dbReference>
<keyword evidence="2" id="KW-0238">DNA-binding</keyword>
<dbReference type="Pfam" id="PF12833">
    <property type="entry name" value="HTH_18"/>
    <property type="match status" value="1"/>
</dbReference>
<dbReference type="RefSeq" id="WP_102197136.1">
    <property type="nucleotide sequence ID" value="NZ_NIPR01000063.1"/>
</dbReference>
<reference evidence="5 6" key="1">
    <citation type="submission" date="2017-05" db="EMBL/GenBank/DDBJ databases">
        <title>Lactobacillus nurukis nov., sp. nov., isolated from nuruk.</title>
        <authorList>
            <person name="Kim S.-J."/>
        </authorList>
    </citation>
    <scope>NUCLEOTIDE SEQUENCE [LARGE SCALE GENOMIC DNA]</scope>
    <source>
        <strain evidence="5 6">SYF10-1a</strain>
    </source>
</reference>
<dbReference type="SUPFAM" id="SSF51215">
    <property type="entry name" value="Regulatory protein AraC"/>
    <property type="match status" value="1"/>
</dbReference>
<name>A0A2N7AR83_9LACO</name>
<dbReference type="InterPro" id="IPR006045">
    <property type="entry name" value="Cupin_1"/>
</dbReference>
<dbReference type="OrthoDB" id="2211832at2"/>